<dbReference type="EMBL" id="MVGJ01000176">
    <property type="protein sequence ID" value="OOL79755.1"/>
    <property type="molecule type" value="Genomic_DNA"/>
</dbReference>
<name>A0A132ZC30_ENTFC</name>
<dbReference type="Proteomes" id="UP000469871">
    <property type="component" value="Unassembled WGS sequence"/>
</dbReference>
<gene>
    <name evidence="2" type="ORF">B1P95_14890</name>
    <name evidence="3" type="ORF">DTPHA_601522</name>
    <name evidence="1" type="ORF">GBM73_13255</name>
</gene>
<evidence type="ECO:0000313" key="1">
    <source>
        <dbReference type="EMBL" id="KAB7578200.1"/>
    </source>
</evidence>
<protein>
    <submittedName>
        <fullName evidence="2">Uncharacterized protein</fullName>
    </submittedName>
</protein>
<reference evidence="3 4" key="1">
    <citation type="submission" date="2016-04" db="EMBL/GenBank/DDBJ databases">
        <authorList>
            <person name="Millard A."/>
        </authorList>
    </citation>
    <scope>NUCLEOTIDE SEQUENCE [LARGE SCALE GENOMIC DNA]</scope>
    <source>
        <strain evidence="3">Isolate 22</strain>
    </source>
</reference>
<organism evidence="2 5">
    <name type="scientific">Enterococcus faecium</name>
    <name type="common">Streptococcus faecium</name>
    <dbReference type="NCBI Taxonomy" id="1352"/>
    <lineage>
        <taxon>Bacteria</taxon>
        <taxon>Bacillati</taxon>
        <taxon>Bacillota</taxon>
        <taxon>Bacilli</taxon>
        <taxon>Lactobacillales</taxon>
        <taxon>Enterococcaceae</taxon>
        <taxon>Enterococcus</taxon>
    </lineage>
</organism>
<sequence length="111" mass="12774">MNKKIENLIEELKRECQKQGVSIICTAQKEGELKSLVYGETTEILLCLAMQEEHLDENLPLSAHIMRRIAVDAYEQAKNEEENQPSNHTFVINNKEDLADVMTRILKGEFQ</sequence>
<reference evidence="1 6" key="3">
    <citation type="submission" date="2019-10" db="EMBL/GenBank/DDBJ databases">
        <title>Evolutionary dynamics of vancomycin-resistant Enterococcus faecium during gastrointestinal tract colonization and bloodstream infection in immunocompromised pediatric patients.</title>
        <authorList>
            <person name="Chilambi G.S."/>
            <person name="Nordstrom H.R."/>
            <person name="Evans D.R."/>
            <person name="Ferrolino J."/>
            <person name="Hayden R.T."/>
            <person name="Maron G.M."/>
            <person name="Vo A.N."/>
            <person name="Gilmore M.S."/>
            <person name="Wolf J."/>
            <person name="Rosch J.W."/>
            <person name="Van Tyne D."/>
        </authorList>
    </citation>
    <scope>NUCLEOTIDE SEQUENCE [LARGE SCALE GENOMIC DNA]</scope>
    <source>
        <strain evidence="1 6">VRECG27</strain>
    </source>
</reference>
<dbReference type="GeneID" id="66454980"/>
<evidence type="ECO:0000313" key="4">
    <source>
        <dbReference type="Proteomes" id="UP000183509"/>
    </source>
</evidence>
<evidence type="ECO:0000313" key="6">
    <source>
        <dbReference type="Proteomes" id="UP000469871"/>
    </source>
</evidence>
<dbReference type="Proteomes" id="UP000183509">
    <property type="component" value="Unassembled WGS sequence"/>
</dbReference>
<reference evidence="2 5" key="2">
    <citation type="submission" date="2017-02" db="EMBL/GenBank/DDBJ databases">
        <title>Clonality and virulence of isolates of VRE in Hematopoietic Stem Cell Transplanted (HSCT) patients.</title>
        <authorList>
            <person name="Marchi A.P."/>
            <person name="Martins R.C."/>
            <person name="Marie S.K."/>
            <person name="Levin A.S."/>
            <person name="Costa S.F."/>
        </authorList>
    </citation>
    <scope>NUCLEOTIDE SEQUENCE [LARGE SCALE GENOMIC DNA]</scope>
    <source>
        <strain evidence="2 5">LIM1759</strain>
    </source>
</reference>
<dbReference type="AlphaFoldDB" id="A0A132ZC30"/>
<dbReference type="EMBL" id="WEFP01000001">
    <property type="protein sequence ID" value="KAB7578200.1"/>
    <property type="molecule type" value="Genomic_DNA"/>
</dbReference>
<evidence type="ECO:0000313" key="5">
    <source>
        <dbReference type="Proteomes" id="UP000191171"/>
    </source>
</evidence>
<proteinExistence type="predicted"/>
<dbReference type="Proteomes" id="UP000191171">
    <property type="component" value="Unassembled WGS sequence"/>
</dbReference>
<evidence type="ECO:0000313" key="3">
    <source>
        <dbReference type="EMBL" id="SAM44854.1"/>
    </source>
</evidence>
<accession>A0A132ZC30</accession>
<dbReference type="RefSeq" id="WP_002303273.1">
    <property type="nucleotide sequence ID" value="NZ_AP026655.1"/>
</dbReference>
<evidence type="ECO:0000313" key="2">
    <source>
        <dbReference type="EMBL" id="OOL79755.1"/>
    </source>
</evidence>
<comment type="caution">
    <text evidence="2">The sequence shown here is derived from an EMBL/GenBank/DDBJ whole genome shotgun (WGS) entry which is preliminary data.</text>
</comment>
<dbReference type="EMBL" id="FKLM01000022">
    <property type="protein sequence ID" value="SAM44854.1"/>
    <property type="molecule type" value="Genomic_DNA"/>
</dbReference>